<keyword evidence="6" id="KW-1185">Reference proteome</keyword>
<dbReference type="InterPro" id="IPR036291">
    <property type="entry name" value="NAD(P)-bd_dom_sf"/>
</dbReference>
<dbReference type="Pfam" id="PF02254">
    <property type="entry name" value="TrkA_N"/>
    <property type="match status" value="1"/>
</dbReference>
<evidence type="ECO:0000259" key="4">
    <source>
        <dbReference type="PROSITE" id="PS51202"/>
    </source>
</evidence>
<dbReference type="Gene3D" id="3.30.70.1450">
    <property type="entry name" value="Regulator of K+ conductance, C-terminal domain"/>
    <property type="match status" value="1"/>
</dbReference>
<dbReference type="Proteomes" id="UP000006049">
    <property type="component" value="Chromosome"/>
</dbReference>
<dbReference type="HOGENOM" id="CLU_050982_0_0_10"/>
<dbReference type="InterPro" id="IPR003148">
    <property type="entry name" value="RCK_N"/>
</dbReference>
<dbReference type="PANTHER" id="PTHR43833">
    <property type="entry name" value="POTASSIUM CHANNEL PROTEIN 2-RELATED-RELATED"/>
    <property type="match status" value="1"/>
</dbReference>
<dbReference type="InterPro" id="IPR013099">
    <property type="entry name" value="K_chnl_dom"/>
</dbReference>
<dbReference type="SUPFAM" id="SSF81324">
    <property type="entry name" value="Voltage-gated potassium channels"/>
    <property type="match status" value="1"/>
</dbReference>
<keyword evidence="2" id="KW-1133">Transmembrane helix</keyword>
<dbReference type="PROSITE" id="PS51202">
    <property type="entry name" value="RCK_C"/>
    <property type="match status" value="1"/>
</dbReference>
<gene>
    <name evidence="5" type="ordered locus">Aeqsu_1991</name>
</gene>
<dbReference type="SUPFAM" id="SSF51735">
    <property type="entry name" value="NAD(P)-binding Rossmann-fold domains"/>
    <property type="match status" value="1"/>
</dbReference>
<dbReference type="InterPro" id="IPR036721">
    <property type="entry name" value="RCK_C_sf"/>
</dbReference>
<organism evidence="5 6">
    <name type="scientific">Aequorivita sublithincola (strain DSM 14238 / LMG 21431 / ACAM 643 / 9-3)</name>
    <dbReference type="NCBI Taxonomy" id="746697"/>
    <lineage>
        <taxon>Bacteria</taxon>
        <taxon>Pseudomonadati</taxon>
        <taxon>Bacteroidota</taxon>
        <taxon>Flavobacteriia</taxon>
        <taxon>Flavobacteriales</taxon>
        <taxon>Flavobacteriaceae</taxon>
        <taxon>Aequorivita</taxon>
    </lineage>
</organism>
<dbReference type="Gene3D" id="1.10.287.70">
    <property type="match status" value="1"/>
</dbReference>
<evidence type="ECO:0000313" key="5">
    <source>
        <dbReference type="EMBL" id="AFL81462.1"/>
    </source>
</evidence>
<dbReference type="KEGG" id="asl:Aeqsu_1991"/>
<dbReference type="Gene3D" id="3.40.50.720">
    <property type="entry name" value="NAD(P)-binding Rossmann-like Domain"/>
    <property type="match status" value="1"/>
</dbReference>
<dbReference type="GO" id="GO:0005886">
    <property type="term" value="C:plasma membrane"/>
    <property type="evidence" value="ECO:0007669"/>
    <property type="project" value="UniProtKB-SubCell"/>
</dbReference>
<protein>
    <submittedName>
        <fullName evidence="5">K+ transport system, NAD-binding component</fullName>
    </submittedName>
</protein>
<dbReference type="PATRIC" id="fig|746697.3.peg.2030"/>
<keyword evidence="2" id="KW-0472">Membrane</keyword>
<dbReference type="AlphaFoldDB" id="I3YWU4"/>
<dbReference type="GO" id="GO:0006813">
    <property type="term" value="P:potassium ion transport"/>
    <property type="evidence" value="ECO:0007669"/>
    <property type="project" value="InterPro"/>
</dbReference>
<accession>I3YWU4</accession>
<dbReference type="SUPFAM" id="SSF116726">
    <property type="entry name" value="TrkA C-terminal domain-like"/>
    <property type="match status" value="1"/>
</dbReference>
<dbReference type="InterPro" id="IPR006037">
    <property type="entry name" value="RCK_C"/>
</dbReference>
<feature type="transmembrane region" description="Helical" evidence="2">
    <location>
        <begin position="63"/>
        <end position="88"/>
    </location>
</feature>
<evidence type="ECO:0000259" key="3">
    <source>
        <dbReference type="PROSITE" id="PS51201"/>
    </source>
</evidence>
<proteinExistence type="predicted"/>
<keyword evidence="2" id="KW-0812">Transmembrane</keyword>
<evidence type="ECO:0000256" key="2">
    <source>
        <dbReference type="SAM" id="Phobius"/>
    </source>
</evidence>
<dbReference type="RefSeq" id="WP_014782715.1">
    <property type="nucleotide sequence ID" value="NC_018013.1"/>
</dbReference>
<evidence type="ECO:0000313" key="6">
    <source>
        <dbReference type="Proteomes" id="UP000006049"/>
    </source>
</evidence>
<reference evidence="5 6" key="1">
    <citation type="submission" date="2012-06" db="EMBL/GenBank/DDBJ databases">
        <title>The complete genome of Aequorivita sublithincola DSM 14238.</title>
        <authorList>
            <consortium name="US DOE Joint Genome Institute (JGI-PGF)"/>
            <person name="Lucas S."/>
            <person name="Copeland A."/>
            <person name="Lapidus A."/>
            <person name="Goodwin L."/>
            <person name="Pitluck S."/>
            <person name="Peters L."/>
            <person name="Munk A.C.C."/>
            <person name="Kyrpides N."/>
            <person name="Mavromatis K."/>
            <person name="Pagani I."/>
            <person name="Ivanova N."/>
            <person name="Ovchinnikova G."/>
            <person name="Zeytun A."/>
            <person name="Detter J.C."/>
            <person name="Han C."/>
            <person name="Land M."/>
            <person name="Hauser L."/>
            <person name="Markowitz V."/>
            <person name="Cheng J.-F."/>
            <person name="Hugenholtz P."/>
            <person name="Woyke T."/>
            <person name="Wu D."/>
            <person name="Tindall B."/>
            <person name="Faehnrich R."/>
            <person name="Brambilla E."/>
            <person name="Klenk H.-P."/>
            <person name="Eisen J.A."/>
        </authorList>
    </citation>
    <scope>NUCLEOTIDE SEQUENCE [LARGE SCALE GENOMIC DNA]</scope>
    <source>
        <strain evidence="6">DSM 14238 / LMG 21431 / ACAM 643 / 9-3</strain>
    </source>
</reference>
<dbReference type="PROSITE" id="PS51201">
    <property type="entry name" value="RCK_N"/>
    <property type="match status" value="1"/>
</dbReference>
<dbReference type="EMBL" id="CP003280">
    <property type="protein sequence ID" value="AFL81462.1"/>
    <property type="molecule type" value="Genomic_DNA"/>
</dbReference>
<dbReference type="InterPro" id="IPR050721">
    <property type="entry name" value="Trk_Ktr_HKT_K-transport"/>
</dbReference>
<sequence>MKQLFSSKITVAILLLLLVFMTGVVGFHFFSQYSWIDAFYMTVITVTTVGYGEVMPLSAQEKIFVSLLIISSIFIVAYAISVITEYILSKNLGDLRHKKVQKKLDSMQDHVIICGYGRNGKQAAQKLLAYNRNYVIIEKNQEVINHYSDENNLFVLGNAIEDEILLKSGIERASTLICATPNDADNLFIVLSARQMNKNLKIISRASEETSYKKMKLAGADNVIMPDKIGGDHMASLVVVPDLVEFLDNLTVAGQQDSINVEQISFEKMCPHGREQAIKDLDVRNKTGCSIIGYRSPTGEYIVNPEPSLILQKNSKLILIGRPEQIESLKKEYGV</sequence>
<dbReference type="Pfam" id="PF02080">
    <property type="entry name" value="TrkA_C"/>
    <property type="match status" value="1"/>
</dbReference>
<comment type="subcellular location">
    <subcellularLocation>
        <location evidence="1">Cell membrane</location>
        <topology evidence="1">Multi-pass membrane protein</topology>
    </subcellularLocation>
</comment>
<dbReference type="Pfam" id="PF07885">
    <property type="entry name" value="Ion_trans_2"/>
    <property type="match status" value="1"/>
</dbReference>
<dbReference type="PANTHER" id="PTHR43833:SF9">
    <property type="entry name" value="POTASSIUM CHANNEL PROTEIN YUGO-RELATED"/>
    <property type="match status" value="1"/>
</dbReference>
<dbReference type="eggNOG" id="COG1226">
    <property type="taxonomic scope" value="Bacteria"/>
</dbReference>
<dbReference type="eggNOG" id="COG0490">
    <property type="taxonomic scope" value="Bacteria"/>
</dbReference>
<name>I3YWU4_AEQSU</name>
<evidence type="ECO:0000256" key="1">
    <source>
        <dbReference type="ARBA" id="ARBA00004651"/>
    </source>
</evidence>
<feature type="domain" description="RCK N-terminal" evidence="3">
    <location>
        <begin position="108"/>
        <end position="225"/>
    </location>
</feature>
<dbReference type="OrthoDB" id="9781411at2"/>
<feature type="domain" description="RCK C-terminal" evidence="4">
    <location>
        <begin position="247"/>
        <end position="335"/>
    </location>
</feature>
<dbReference type="GO" id="GO:0008324">
    <property type="term" value="F:monoatomic cation transmembrane transporter activity"/>
    <property type="evidence" value="ECO:0007669"/>
    <property type="project" value="InterPro"/>
</dbReference>
<dbReference type="STRING" id="746697.Aeqsu_1991"/>